<dbReference type="EMBL" id="BGZK01001078">
    <property type="protein sequence ID" value="GBP70540.1"/>
    <property type="molecule type" value="Genomic_DNA"/>
</dbReference>
<proteinExistence type="predicted"/>
<comment type="caution">
    <text evidence="1">The sequence shown here is derived from an EMBL/GenBank/DDBJ whole genome shotgun (WGS) entry which is preliminary data.</text>
</comment>
<dbReference type="Proteomes" id="UP000299102">
    <property type="component" value="Unassembled WGS sequence"/>
</dbReference>
<evidence type="ECO:0000313" key="1">
    <source>
        <dbReference type="EMBL" id="GBP70540.1"/>
    </source>
</evidence>
<protein>
    <submittedName>
        <fullName evidence="1">Uncharacterized protein</fullName>
    </submittedName>
</protein>
<keyword evidence="2" id="KW-1185">Reference proteome</keyword>
<gene>
    <name evidence="1" type="ORF">EVAR_47923_1</name>
</gene>
<dbReference type="AlphaFoldDB" id="A0A4C1Y4W1"/>
<accession>A0A4C1Y4W1</accession>
<name>A0A4C1Y4W1_EUMVA</name>
<sequence>MALPENPSPDLSRAVLSYLGRDKFPYQVIGSPRLDCGDEVRHPSRVVPHRGETRTRELRRGRCKLSPALDEDRWTRINRIAVGPVRGQTRAAGPIAGCSSADRT</sequence>
<organism evidence="1 2">
    <name type="scientific">Eumeta variegata</name>
    <name type="common">Bagworm moth</name>
    <name type="synonym">Eumeta japonica</name>
    <dbReference type="NCBI Taxonomy" id="151549"/>
    <lineage>
        <taxon>Eukaryota</taxon>
        <taxon>Metazoa</taxon>
        <taxon>Ecdysozoa</taxon>
        <taxon>Arthropoda</taxon>
        <taxon>Hexapoda</taxon>
        <taxon>Insecta</taxon>
        <taxon>Pterygota</taxon>
        <taxon>Neoptera</taxon>
        <taxon>Endopterygota</taxon>
        <taxon>Lepidoptera</taxon>
        <taxon>Glossata</taxon>
        <taxon>Ditrysia</taxon>
        <taxon>Tineoidea</taxon>
        <taxon>Psychidae</taxon>
        <taxon>Oiketicinae</taxon>
        <taxon>Eumeta</taxon>
    </lineage>
</organism>
<reference evidence="1 2" key="1">
    <citation type="journal article" date="2019" name="Commun. Biol.">
        <title>The bagworm genome reveals a unique fibroin gene that provides high tensile strength.</title>
        <authorList>
            <person name="Kono N."/>
            <person name="Nakamura H."/>
            <person name="Ohtoshi R."/>
            <person name="Tomita M."/>
            <person name="Numata K."/>
            <person name="Arakawa K."/>
        </authorList>
    </citation>
    <scope>NUCLEOTIDE SEQUENCE [LARGE SCALE GENOMIC DNA]</scope>
</reference>
<evidence type="ECO:0000313" key="2">
    <source>
        <dbReference type="Proteomes" id="UP000299102"/>
    </source>
</evidence>